<dbReference type="PANTHER" id="PTHR42770">
    <property type="entry name" value="AMINO ACID TRANSPORTER-RELATED"/>
    <property type="match status" value="1"/>
</dbReference>
<dbReference type="InterPro" id="IPR002293">
    <property type="entry name" value="AA/rel_permease1"/>
</dbReference>
<name>A0A401IQF4_9LACO</name>
<evidence type="ECO:0000256" key="4">
    <source>
        <dbReference type="ARBA" id="ARBA00022989"/>
    </source>
</evidence>
<keyword evidence="5 6" id="KW-0472">Membrane</keyword>
<dbReference type="GO" id="GO:0005886">
    <property type="term" value="C:plasma membrane"/>
    <property type="evidence" value="ECO:0007669"/>
    <property type="project" value="UniProtKB-SubCell"/>
</dbReference>
<feature type="transmembrane region" description="Helical" evidence="6">
    <location>
        <begin position="290"/>
        <end position="315"/>
    </location>
</feature>
<evidence type="ECO:0000313" key="8">
    <source>
        <dbReference type="Proteomes" id="UP000286848"/>
    </source>
</evidence>
<dbReference type="OrthoDB" id="3181223at2"/>
<protein>
    <submittedName>
        <fullName evidence="7">Amino acid permease</fullName>
    </submittedName>
</protein>
<keyword evidence="2" id="KW-1003">Cell membrane</keyword>
<evidence type="ECO:0000256" key="3">
    <source>
        <dbReference type="ARBA" id="ARBA00022692"/>
    </source>
</evidence>
<dbReference type="PANTHER" id="PTHR42770:SF7">
    <property type="entry name" value="MEMBRANE PROTEIN"/>
    <property type="match status" value="1"/>
</dbReference>
<feature type="transmembrane region" description="Helical" evidence="6">
    <location>
        <begin position="427"/>
        <end position="447"/>
    </location>
</feature>
<keyword evidence="8" id="KW-1185">Reference proteome</keyword>
<evidence type="ECO:0000256" key="6">
    <source>
        <dbReference type="SAM" id="Phobius"/>
    </source>
</evidence>
<dbReference type="Proteomes" id="UP000286848">
    <property type="component" value="Unassembled WGS sequence"/>
</dbReference>
<dbReference type="EMBL" id="BFFP01000002">
    <property type="protein sequence ID" value="GBG93762.1"/>
    <property type="molecule type" value="Genomic_DNA"/>
</dbReference>
<dbReference type="InterPro" id="IPR050367">
    <property type="entry name" value="APC_superfamily"/>
</dbReference>
<proteinExistence type="predicted"/>
<gene>
    <name evidence="7" type="ORF">LFYK43_02210</name>
</gene>
<feature type="transmembrane region" description="Helical" evidence="6">
    <location>
        <begin position="91"/>
        <end position="115"/>
    </location>
</feature>
<feature type="transmembrane region" description="Helical" evidence="6">
    <location>
        <begin position="46"/>
        <end position="70"/>
    </location>
</feature>
<feature type="transmembrane region" description="Helical" evidence="6">
    <location>
        <begin position="135"/>
        <end position="157"/>
    </location>
</feature>
<reference evidence="7 8" key="1">
    <citation type="journal article" date="2019" name="Int. J. Syst. Evol. Microbiol.">
        <title>Lactobacillus salitolerans sp. nov., a novel lactic acid bacterium isolated from spent mushroom substrates.</title>
        <authorList>
            <person name="Tohno M."/>
            <person name="Tanizawa Y."/>
            <person name="Kojima Y."/>
            <person name="Sakamoto M."/>
            <person name="Nakamura Y."/>
            <person name="Ohkuma M."/>
            <person name="Kobayashi H."/>
        </authorList>
    </citation>
    <scope>NUCLEOTIDE SEQUENCE [LARGE SCALE GENOMIC DNA]</scope>
    <source>
        <strain evidence="7 8">YK43</strain>
    </source>
</reference>
<feature type="transmembrane region" description="Helical" evidence="6">
    <location>
        <begin position="239"/>
        <end position="263"/>
    </location>
</feature>
<feature type="transmembrane region" description="Helical" evidence="6">
    <location>
        <begin position="164"/>
        <end position="185"/>
    </location>
</feature>
<keyword evidence="4 6" id="KW-1133">Transmembrane helix</keyword>
<feature type="transmembrane region" description="Helical" evidence="6">
    <location>
        <begin position="12"/>
        <end position="31"/>
    </location>
</feature>
<accession>A0A401IQF4</accession>
<evidence type="ECO:0000256" key="2">
    <source>
        <dbReference type="ARBA" id="ARBA00022475"/>
    </source>
</evidence>
<dbReference type="AlphaFoldDB" id="A0A401IQF4"/>
<feature type="transmembrane region" description="Helical" evidence="6">
    <location>
        <begin position="361"/>
        <end position="379"/>
    </location>
</feature>
<organism evidence="7 8">
    <name type="scientific">Ligilactobacillus salitolerans</name>
    <dbReference type="NCBI Taxonomy" id="1808352"/>
    <lineage>
        <taxon>Bacteria</taxon>
        <taxon>Bacillati</taxon>
        <taxon>Bacillota</taxon>
        <taxon>Bacilli</taxon>
        <taxon>Lactobacillales</taxon>
        <taxon>Lactobacillaceae</taxon>
        <taxon>Ligilactobacillus</taxon>
    </lineage>
</organism>
<evidence type="ECO:0000313" key="7">
    <source>
        <dbReference type="EMBL" id="GBG93762.1"/>
    </source>
</evidence>
<evidence type="ECO:0000256" key="5">
    <source>
        <dbReference type="ARBA" id="ARBA00023136"/>
    </source>
</evidence>
<dbReference type="PIRSF" id="PIRSF006060">
    <property type="entry name" value="AA_transporter"/>
    <property type="match status" value="1"/>
</dbReference>
<feature type="transmembrane region" description="Helical" evidence="6">
    <location>
        <begin position="205"/>
        <end position="227"/>
    </location>
</feature>
<dbReference type="GO" id="GO:0022857">
    <property type="term" value="F:transmembrane transporter activity"/>
    <property type="evidence" value="ECO:0007669"/>
    <property type="project" value="InterPro"/>
</dbReference>
<feature type="transmembrane region" description="Helical" evidence="6">
    <location>
        <begin position="400"/>
        <end position="421"/>
    </location>
</feature>
<sequence>MSGDKSLKQGISTLGLISLGAGGVIGSSWIYTNSQFFNKYGAGGEIFGLLAAAVLAVFVSLSFAELSTIYPKAGGEVVYGFEAFGKKGGLFAGWALLGAYLSALAFYVTASSFLLGEIFPQIATGPAYTFAGVKVHFSELALGVLITLVIFAVNYLGAELTSRVQIVLFVLLVLLGLTLVVVGFTHGHASNFTPAFYEHQAKTPAIFRFILPAMTFLTGWESIGILAEEVKTPARKIGLIIVLAIFIAAAYYILVLLSSAWVYPWKETAQMQMGSIDAFKAAGFPHLGTIAFIISFLGLGTSFLTLFSAAPRLIYSLAEKEILPQYFAAIHPKYKTPARAVVLTLVLVLGLGWMGKGALTYFLDIGGFLTALAWGVNAFNLAAIRRKHPELKGGFRNRHLALPLLGGVIAIVIACATLYPGTAVSLVWPYEYVVLGIWIVIGLAAYFSSKKDS</sequence>
<dbReference type="RefSeq" id="WP_124974564.1">
    <property type="nucleotide sequence ID" value="NZ_BFFP01000002.1"/>
</dbReference>
<comment type="subcellular location">
    <subcellularLocation>
        <location evidence="1">Cell membrane</location>
        <topology evidence="1">Multi-pass membrane protein</topology>
    </subcellularLocation>
</comment>
<keyword evidence="3 6" id="KW-0812">Transmembrane</keyword>
<comment type="caution">
    <text evidence="7">The sequence shown here is derived from an EMBL/GenBank/DDBJ whole genome shotgun (WGS) entry which is preliminary data.</text>
</comment>
<dbReference type="Pfam" id="PF13520">
    <property type="entry name" value="AA_permease_2"/>
    <property type="match status" value="1"/>
</dbReference>
<feature type="transmembrane region" description="Helical" evidence="6">
    <location>
        <begin position="336"/>
        <end position="355"/>
    </location>
</feature>
<dbReference type="Gene3D" id="1.20.1740.10">
    <property type="entry name" value="Amino acid/polyamine transporter I"/>
    <property type="match status" value="1"/>
</dbReference>
<evidence type="ECO:0000256" key="1">
    <source>
        <dbReference type="ARBA" id="ARBA00004651"/>
    </source>
</evidence>